<keyword evidence="2" id="KW-0812">Transmembrane</keyword>
<organism evidence="3 4">
    <name type="scientific">Neptunicella marina</name>
    <dbReference type="NCBI Taxonomy" id="2125989"/>
    <lineage>
        <taxon>Bacteria</taxon>
        <taxon>Pseudomonadati</taxon>
        <taxon>Pseudomonadota</taxon>
        <taxon>Gammaproteobacteria</taxon>
        <taxon>Alteromonadales</taxon>
        <taxon>Alteromonadaceae</taxon>
        <taxon>Neptunicella</taxon>
    </lineage>
</organism>
<keyword evidence="4" id="KW-1185">Reference proteome</keyword>
<reference evidence="3" key="2">
    <citation type="submission" date="2020-08" db="EMBL/GenBank/DDBJ databases">
        <authorList>
            <person name="Lai Q."/>
        </authorList>
    </citation>
    <scope>NUCLEOTIDE SEQUENCE</scope>
    <source>
        <strain evidence="3">S27-2</strain>
    </source>
</reference>
<dbReference type="Proteomes" id="UP000601768">
    <property type="component" value="Unassembled WGS sequence"/>
</dbReference>
<dbReference type="AlphaFoldDB" id="A0A8J6ISF2"/>
<keyword evidence="2" id="KW-1133">Transmembrane helix</keyword>
<keyword evidence="2" id="KW-0472">Membrane</keyword>
<accession>A0A8J6ISF2</accession>
<evidence type="ECO:0000256" key="2">
    <source>
        <dbReference type="SAM" id="Phobius"/>
    </source>
</evidence>
<protein>
    <submittedName>
        <fullName evidence="3">Uncharacterized protein</fullName>
    </submittedName>
</protein>
<feature type="transmembrane region" description="Helical" evidence="2">
    <location>
        <begin position="6"/>
        <end position="24"/>
    </location>
</feature>
<name>A0A8J6ISF2_9ALTE</name>
<feature type="transmembrane region" description="Helical" evidence="2">
    <location>
        <begin position="45"/>
        <end position="66"/>
    </location>
</feature>
<evidence type="ECO:0000313" key="4">
    <source>
        <dbReference type="Proteomes" id="UP000601768"/>
    </source>
</evidence>
<evidence type="ECO:0000256" key="1">
    <source>
        <dbReference type="SAM" id="MobiDB-lite"/>
    </source>
</evidence>
<gene>
    <name evidence="3" type="ORF">H8B19_06065</name>
</gene>
<reference evidence="3" key="1">
    <citation type="journal article" date="2018" name="Int. J. Syst. Evol. Microbiol.">
        <title>Neptunicella marina gen. nov., sp. nov., isolated from surface seawater.</title>
        <authorList>
            <person name="Liu X."/>
            <person name="Lai Q."/>
            <person name="Du Y."/>
            <person name="Zhang X."/>
            <person name="Liu Z."/>
            <person name="Sun F."/>
            <person name="Shao Z."/>
        </authorList>
    </citation>
    <scope>NUCLEOTIDE SEQUENCE</scope>
    <source>
        <strain evidence="3">S27-2</strain>
    </source>
</reference>
<proteinExistence type="predicted"/>
<comment type="caution">
    <text evidence="3">The sequence shown here is derived from an EMBL/GenBank/DDBJ whole genome shotgun (WGS) entry which is preliminary data.</text>
</comment>
<dbReference type="EMBL" id="JACNEP010000003">
    <property type="protein sequence ID" value="MBC3765434.1"/>
    <property type="molecule type" value="Genomic_DNA"/>
</dbReference>
<evidence type="ECO:0000313" key="3">
    <source>
        <dbReference type="EMBL" id="MBC3765434.1"/>
    </source>
</evidence>
<dbReference type="RefSeq" id="WP_186505901.1">
    <property type="nucleotide sequence ID" value="NZ_JACNEP010000003.1"/>
</dbReference>
<feature type="region of interest" description="Disordered" evidence="1">
    <location>
        <begin position="73"/>
        <end position="96"/>
    </location>
</feature>
<sequence>MSSTDNIIMAVGGLLILIGLYLFIGGKKDSGSHNNVEGFGIKLNVSNPSIILIIVGVGLLLVPRLLPESKPTPIDSNERVIDNNPDPKVSPSPQIEPQKPDADLFFPAGFWQLANYKQNGIEMPVPSMVRGNISFGNPANQQISWKTHVWIDDIWGGTSNFFYQGQIRYNNGGYFISFDNSNDPDFSPNGFVPLELYMENEQLLHMAYTSQGLNDLLHWHR</sequence>